<feature type="domain" description="Gram-positive cocci surface proteins LPxTG" evidence="6">
    <location>
        <begin position="22"/>
        <end position="53"/>
    </location>
</feature>
<evidence type="ECO:0000256" key="1">
    <source>
        <dbReference type="ARBA" id="ARBA00022512"/>
    </source>
</evidence>
<keyword evidence="3" id="KW-0732">Signal</keyword>
<proteinExistence type="predicted"/>
<keyword evidence="5" id="KW-0812">Transmembrane</keyword>
<name>A0A6A8LT51_9LACO</name>
<evidence type="ECO:0000256" key="5">
    <source>
        <dbReference type="SAM" id="Phobius"/>
    </source>
</evidence>
<dbReference type="NCBIfam" id="TIGR01167">
    <property type="entry name" value="LPXTG_anchor"/>
    <property type="match status" value="1"/>
</dbReference>
<keyword evidence="4" id="KW-0572">Peptidoglycan-anchor</keyword>
<dbReference type="InterPro" id="IPR019931">
    <property type="entry name" value="LPXTG_anchor"/>
</dbReference>
<protein>
    <submittedName>
        <fullName evidence="7">LPXTG cell wall anchor domain-containing protein</fullName>
    </submittedName>
</protein>
<gene>
    <name evidence="7" type="ORF">GKC34_13090</name>
</gene>
<keyword evidence="2" id="KW-0964">Secreted</keyword>
<organism evidence="7 8">
    <name type="scientific">Ligilactobacillus salivarius</name>
    <dbReference type="NCBI Taxonomy" id="1624"/>
    <lineage>
        <taxon>Bacteria</taxon>
        <taxon>Bacillati</taxon>
        <taxon>Bacillota</taxon>
        <taxon>Bacilli</taxon>
        <taxon>Lactobacillales</taxon>
        <taxon>Lactobacillaceae</taxon>
        <taxon>Ligilactobacillus</taxon>
    </lineage>
</organism>
<dbReference type="Proteomes" id="UP000437575">
    <property type="component" value="Unassembled WGS sequence"/>
</dbReference>
<dbReference type="AlphaFoldDB" id="A0A6A8LT51"/>
<evidence type="ECO:0000256" key="3">
    <source>
        <dbReference type="ARBA" id="ARBA00022729"/>
    </source>
</evidence>
<evidence type="ECO:0000313" key="7">
    <source>
        <dbReference type="EMBL" id="MSE06636.1"/>
    </source>
</evidence>
<evidence type="ECO:0000313" key="8">
    <source>
        <dbReference type="Proteomes" id="UP000437575"/>
    </source>
</evidence>
<evidence type="ECO:0000259" key="6">
    <source>
        <dbReference type="Pfam" id="PF00746"/>
    </source>
</evidence>
<dbReference type="Pfam" id="PF00746">
    <property type="entry name" value="Gram_pos_anchor"/>
    <property type="match status" value="1"/>
</dbReference>
<sequence length="56" mass="5684">MLADKNSANVIEGELGDTTNPLPATGSEKLLIVAVGGIVLVALGGGALYFKQKVTK</sequence>
<accession>A0A6A8LT51</accession>
<reference evidence="7 8" key="1">
    <citation type="submission" date="2019-11" db="EMBL/GenBank/DDBJ databases">
        <title>Draft Genome Sequence of Plant Growth-Promoting Rhizosphere-Associated Bacteria.</title>
        <authorList>
            <person name="Vasilyev I.Y."/>
            <person name="Radchenko V."/>
            <person name="Ilnitskaya E.V."/>
        </authorList>
    </citation>
    <scope>NUCLEOTIDE SEQUENCE [LARGE SCALE GENOMIC DNA]</scope>
    <source>
        <strain evidence="7 8">VRA_1sq_f</strain>
    </source>
</reference>
<keyword evidence="1" id="KW-0134">Cell wall</keyword>
<keyword evidence="5" id="KW-0472">Membrane</keyword>
<dbReference type="EMBL" id="WKKZ01001152">
    <property type="protein sequence ID" value="MSE06636.1"/>
    <property type="molecule type" value="Genomic_DNA"/>
</dbReference>
<keyword evidence="5" id="KW-1133">Transmembrane helix</keyword>
<feature type="transmembrane region" description="Helical" evidence="5">
    <location>
        <begin position="30"/>
        <end position="50"/>
    </location>
</feature>
<evidence type="ECO:0000256" key="2">
    <source>
        <dbReference type="ARBA" id="ARBA00022525"/>
    </source>
</evidence>
<evidence type="ECO:0000256" key="4">
    <source>
        <dbReference type="ARBA" id="ARBA00023088"/>
    </source>
</evidence>
<comment type="caution">
    <text evidence="7">The sequence shown here is derived from an EMBL/GenBank/DDBJ whole genome shotgun (WGS) entry which is preliminary data.</text>
</comment>